<accession>A0A6J4T2A9</accession>
<dbReference type="AlphaFoldDB" id="A0A6J4T2A9"/>
<reference evidence="1" key="1">
    <citation type="submission" date="2020-02" db="EMBL/GenBank/DDBJ databases">
        <authorList>
            <person name="Meier V. D."/>
        </authorList>
    </citation>
    <scope>NUCLEOTIDE SEQUENCE</scope>
    <source>
        <strain evidence="1">AVDCRST_MAG85</strain>
    </source>
</reference>
<name>A0A6J4T2A9_9ACTN</name>
<gene>
    <name evidence="1" type="ORF">AVDCRST_MAG85-2353</name>
</gene>
<organism evidence="1">
    <name type="scientific">uncultured Solirubrobacteraceae bacterium</name>
    <dbReference type="NCBI Taxonomy" id="1162706"/>
    <lineage>
        <taxon>Bacteria</taxon>
        <taxon>Bacillati</taxon>
        <taxon>Actinomycetota</taxon>
        <taxon>Thermoleophilia</taxon>
        <taxon>Solirubrobacterales</taxon>
        <taxon>Solirubrobacteraceae</taxon>
        <taxon>environmental samples</taxon>
    </lineage>
</organism>
<protein>
    <recommendedName>
        <fullName evidence="2">DUF2867 domain-containing protein</fullName>
    </recommendedName>
</protein>
<proteinExistence type="predicted"/>
<evidence type="ECO:0008006" key="2">
    <source>
        <dbReference type="Google" id="ProtNLM"/>
    </source>
</evidence>
<dbReference type="SUPFAM" id="SSF55961">
    <property type="entry name" value="Bet v1-like"/>
    <property type="match status" value="1"/>
</dbReference>
<evidence type="ECO:0000313" key="1">
    <source>
        <dbReference type="EMBL" id="CAA9511183.1"/>
    </source>
</evidence>
<sequence>MERLPYIDEYATEVAAAPHEVWQALATTMRRELGGELSKPLAALLDVVPAAASGDFASPEVREGQALPGFAVAQADPPSVLAFEGRHRFSRYRLTFLLDAADGSGTRVRAQTHAAFPGVAGSLYRAAVIGTRGHRVVVRRILSKVRREATG</sequence>
<dbReference type="EMBL" id="CADCVT010000256">
    <property type="protein sequence ID" value="CAA9511183.1"/>
    <property type="molecule type" value="Genomic_DNA"/>
</dbReference>